<comment type="similarity">
    <text evidence="1">Belongs to the PUR DNA-binding protein family.</text>
</comment>
<dbReference type="WBParaSite" id="scaffold47420_cov442.g24684">
    <property type="protein sequence ID" value="scaffold47420_cov442.g24684"/>
    <property type="gene ID" value="scaffold47420_cov442.g24684"/>
</dbReference>
<dbReference type="Proteomes" id="UP000887561">
    <property type="component" value="Unplaced"/>
</dbReference>
<keyword evidence="2" id="KW-0238">DNA-binding</keyword>
<dbReference type="PANTHER" id="PTHR12611:SF0">
    <property type="entry name" value="PURINE-RICH BINDING PROTEIN-ALPHA, ISOFORM B"/>
    <property type="match status" value="1"/>
</dbReference>
<dbReference type="InterPro" id="IPR006628">
    <property type="entry name" value="PUR-bd_fam"/>
</dbReference>
<organism evidence="4 5">
    <name type="scientific">Meloidogyne javanica</name>
    <name type="common">Root-knot nematode worm</name>
    <dbReference type="NCBI Taxonomy" id="6303"/>
    <lineage>
        <taxon>Eukaryota</taxon>
        <taxon>Metazoa</taxon>
        <taxon>Ecdysozoa</taxon>
        <taxon>Nematoda</taxon>
        <taxon>Chromadorea</taxon>
        <taxon>Rhabditida</taxon>
        <taxon>Tylenchina</taxon>
        <taxon>Tylenchomorpha</taxon>
        <taxon>Tylenchoidea</taxon>
        <taxon>Meloidogynidae</taxon>
        <taxon>Meloidogyninae</taxon>
        <taxon>Meloidogyne</taxon>
        <taxon>Meloidogyne incognita group</taxon>
    </lineage>
</organism>
<dbReference type="Gene3D" id="3.30.2450.30">
    <property type="match status" value="1"/>
</dbReference>
<dbReference type="GO" id="GO:0000977">
    <property type="term" value="F:RNA polymerase II transcription regulatory region sequence-specific DNA binding"/>
    <property type="evidence" value="ECO:0007669"/>
    <property type="project" value="InterPro"/>
</dbReference>
<accession>A0A915MS75</accession>
<dbReference type="AlphaFoldDB" id="A0A915MS75"/>
<dbReference type="SMART" id="SM00712">
    <property type="entry name" value="PUR"/>
    <property type="match status" value="2"/>
</dbReference>
<dbReference type="GO" id="GO:0032422">
    <property type="term" value="F:purine-rich negative regulatory element binding"/>
    <property type="evidence" value="ECO:0007669"/>
    <property type="project" value="InterPro"/>
</dbReference>
<keyword evidence="4" id="KW-1185">Reference proteome</keyword>
<sequence>EMSSSSGSVKDNKNGVVRADAGGRQGEEIASKSFMIQSKRFYLDLKQNNRGRFVKLAEVSLNGRKNRLFMTMLVCKNLKDILDKLEKDGRTAVVPKDTTEGKDNTGGVIHTETIINDRRRYYIDLRENHRGIFLRVTQFDIQTGNRNSVALPLQ</sequence>
<evidence type="ECO:0000256" key="1">
    <source>
        <dbReference type="ARBA" id="ARBA00009251"/>
    </source>
</evidence>
<dbReference type="PANTHER" id="PTHR12611">
    <property type="entry name" value="PUR-TRANSCRIPTIONAL ACTIVATOR"/>
    <property type="match status" value="1"/>
</dbReference>
<proteinExistence type="inferred from homology"/>
<protein>
    <submittedName>
        <fullName evidence="5">Uncharacterized protein</fullName>
    </submittedName>
</protein>
<dbReference type="GO" id="GO:0000981">
    <property type="term" value="F:DNA-binding transcription factor activity, RNA polymerase II-specific"/>
    <property type="evidence" value="ECO:0007669"/>
    <property type="project" value="TreeGrafter"/>
</dbReference>
<feature type="region of interest" description="Disordered" evidence="3">
    <location>
        <begin position="1"/>
        <end position="21"/>
    </location>
</feature>
<dbReference type="GO" id="GO:0005634">
    <property type="term" value="C:nucleus"/>
    <property type="evidence" value="ECO:0007669"/>
    <property type="project" value="TreeGrafter"/>
</dbReference>
<evidence type="ECO:0000256" key="3">
    <source>
        <dbReference type="SAM" id="MobiDB-lite"/>
    </source>
</evidence>
<name>A0A915MS75_MELJA</name>
<evidence type="ECO:0000256" key="2">
    <source>
        <dbReference type="ARBA" id="ARBA00023125"/>
    </source>
</evidence>
<reference evidence="5" key="1">
    <citation type="submission" date="2022-11" db="UniProtKB">
        <authorList>
            <consortium name="WormBaseParasite"/>
        </authorList>
    </citation>
    <scope>IDENTIFICATION</scope>
</reference>
<evidence type="ECO:0000313" key="4">
    <source>
        <dbReference type="Proteomes" id="UP000887561"/>
    </source>
</evidence>
<evidence type="ECO:0000313" key="5">
    <source>
        <dbReference type="WBParaSite" id="scaffold47420_cov442.g24684"/>
    </source>
</evidence>
<dbReference type="Pfam" id="PF04845">
    <property type="entry name" value="PurA"/>
    <property type="match status" value="1"/>
</dbReference>